<evidence type="ECO:0000313" key="5">
    <source>
        <dbReference type="Proteomes" id="UP000800094"/>
    </source>
</evidence>
<feature type="compositionally biased region" description="Basic and acidic residues" evidence="1">
    <location>
        <begin position="1"/>
        <end position="12"/>
    </location>
</feature>
<dbReference type="Pfam" id="PF09458">
    <property type="entry name" value="H_lectin"/>
    <property type="match status" value="2"/>
</dbReference>
<dbReference type="InterPro" id="IPR037221">
    <property type="entry name" value="H-type_lectin_dom_sf"/>
</dbReference>
<gene>
    <name evidence="4" type="ORF">BU26DRAFT_602394</name>
</gene>
<dbReference type="Gene3D" id="2.60.40.2080">
    <property type="match status" value="3"/>
</dbReference>
<dbReference type="SUPFAM" id="SSF141086">
    <property type="entry name" value="Agglutinin HPA-like"/>
    <property type="match status" value="3"/>
</dbReference>
<feature type="compositionally biased region" description="Polar residues" evidence="1">
    <location>
        <begin position="105"/>
        <end position="117"/>
    </location>
</feature>
<feature type="region of interest" description="Disordered" evidence="1">
    <location>
        <begin position="97"/>
        <end position="119"/>
    </location>
</feature>
<evidence type="ECO:0000313" key="4">
    <source>
        <dbReference type="EMBL" id="KAF2251904.1"/>
    </source>
</evidence>
<keyword evidence="2" id="KW-0812">Transmembrane</keyword>
<accession>A0A6A6IMW7</accession>
<dbReference type="GeneID" id="54588679"/>
<feature type="domain" description="H-type lectin" evidence="3">
    <location>
        <begin position="156"/>
        <end position="222"/>
    </location>
</feature>
<feature type="region of interest" description="Disordered" evidence="1">
    <location>
        <begin position="1"/>
        <end position="22"/>
    </location>
</feature>
<feature type="domain" description="H-type lectin" evidence="3">
    <location>
        <begin position="256"/>
        <end position="323"/>
    </location>
</feature>
<sequence>MDHARRDWEHTHARTGSATSETTLHNAHPFHKAIAAGDHGVSAPIESSGPNARVSVVGQMKGILICQGFNMSTKSIIGLIVIVVVIAGATIGGVLGSRAGGNAGNDKTTSTNSNNGDTPIIPFVNDTSTHGNETGTFDISKTPGYDFFNPKPMVAQYVRFAKSFAEAPTIAIGMVQINIRPGSDTVGLTTYADQASGEGYMMHVDAVGGSQVHTARLQWLAVPPEITVNTTQYQAGHASTLQSRLRGSSHDNTTLHVTFPYKFDVAPSVVVWIDGVEMASRTGSGDWRLRTYSSDVDLSGFTMHIDTWNNTELYVGNASWIAYSGASTNVMSSSLRTSNVQPLDSTNYTWGEVVHADWPDLVKTGKAPVVLAAFGMFDIDNNSLLRFSALDANVTADGIDMEIAGAEQTRFRDGEVPYIAIF</sequence>
<organism evidence="4 5">
    <name type="scientific">Trematosphaeria pertusa</name>
    <dbReference type="NCBI Taxonomy" id="390896"/>
    <lineage>
        <taxon>Eukaryota</taxon>
        <taxon>Fungi</taxon>
        <taxon>Dikarya</taxon>
        <taxon>Ascomycota</taxon>
        <taxon>Pezizomycotina</taxon>
        <taxon>Dothideomycetes</taxon>
        <taxon>Pleosporomycetidae</taxon>
        <taxon>Pleosporales</taxon>
        <taxon>Massarineae</taxon>
        <taxon>Trematosphaeriaceae</taxon>
        <taxon>Trematosphaeria</taxon>
    </lineage>
</organism>
<name>A0A6A6IMW7_9PLEO</name>
<dbReference type="InterPro" id="IPR019019">
    <property type="entry name" value="H-type_lectin_domain"/>
</dbReference>
<evidence type="ECO:0000259" key="3">
    <source>
        <dbReference type="Pfam" id="PF09458"/>
    </source>
</evidence>
<dbReference type="GO" id="GO:0030246">
    <property type="term" value="F:carbohydrate binding"/>
    <property type="evidence" value="ECO:0007669"/>
    <property type="project" value="InterPro"/>
</dbReference>
<dbReference type="OrthoDB" id="291007at2759"/>
<dbReference type="GO" id="GO:0007155">
    <property type="term" value="P:cell adhesion"/>
    <property type="evidence" value="ECO:0007669"/>
    <property type="project" value="InterPro"/>
</dbReference>
<keyword evidence="2" id="KW-1133">Transmembrane helix</keyword>
<protein>
    <recommendedName>
        <fullName evidence="3">H-type lectin domain-containing protein</fullName>
    </recommendedName>
</protein>
<keyword evidence="2" id="KW-0472">Membrane</keyword>
<dbReference type="EMBL" id="ML987192">
    <property type="protein sequence ID" value="KAF2251904.1"/>
    <property type="molecule type" value="Genomic_DNA"/>
</dbReference>
<evidence type="ECO:0000256" key="1">
    <source>
        <dbReference type="SAM" id="MobiDB-lite"/>
    </source>
</evidence>
<dbReference type="AlphaFoldDB" id="A0A6A6IMW7"/>
<evidence type="ECO:0000256" key="2">
    <source>
        <dbReference type="SAM" id="Phobius"/>
    </source>
</evidence>
<feature type="transmembrane region" description="Helical" evidence="2">
    <location>
        <begin position="76"/>
        <end position="95"/>
    </location>
</feature>
<reference evidence="4" key="1">
    <citation type="journal article" date="2020" name="Stud. Mycol.">
        <title>101 Dothideomycetes genomes: a test case for predicting lifestyles and emergence of pathogens.</title>
        <authorList>
            <person name="Haridas S."/>
            <person name="Albert R."/>
            <person name="Binder M."/>
            <person name="Bloem J."/>
            <person name="Labutti K."/>
            <person name="Salamov A."/>
            <person name="Andreopoulos B."/>
            <person name="Baker S."/>
            <person name="Barry K."/>
            <person name="Bills G."/>
            <person name="Bluhm B."/>
            <person name="Cannon C."/>
            <person name="Castanera R."/>
            <person name="Culley D."/>
            <person name="Daum C."/>
            <person name="Ezra D."/>
            <person name="Gonzalez J."/>
            <person name="Henrissat B."/>
            <person name="Kuo A."/>
            <person name="Liang C."/>
            <person name="Lipzen A."/>
            <person name="Lutzoni F."/>
            <person name="Magnuson J."/>
            <person name="Mondo S."/>
            <person name="Nolan M."/>
            <person name="Ohm R."/>
            <person name="Pangilinan J."/>
            <person name="Park H.-J."/>
            <person name="Ramirez L."/>
            <person name="Alfaro M."/>
            <person name="Sun H."/>
            <person name="Tritt A."/>
            <person name="Yoshinaga Y."/>
            <person name="Zwiers L.-H."/>
            <person name="Turgeon B."/>
            <person name="Goodwin S."/>
            <person name="Spatafora J."/>
            <person name="Crous P."/>
            <person name="Grigoriev I."/>
        </authorList>
    </citation>
    <scope>NUCLEOTIDE SEQUENCE</scope>
    <source>
        <strain evidence="4">CBS 122368</strain>
    </source>
</reference>
<dbReference type="RefSeq" id="XP_033686908.1">
    <property type="nucleotide sequence ID" value="XM_033835349.1"/>
</dbReference>
<dbReference type="Proteomes" id="UP000800094">
    <property type="component" value="Unassembled WGS sequence"/>
</dbReference>
<keyword evidence="5" id="KW-1185">Reference proteome</keyword>
<proteinExistence type="predicted"/>